<dbReference type="EMBL" id="QKUF01000001">
    <property type="protein sequence ID" value="PZW36785.1"/>
    <property type="molecule type" value="Genomic_DNA"/>
</dbReference>
<dbReference type="Pfam" id="PF07690">
    <property type="entry name" value="MFS_1"/>
    <property type="match status" value="1"/>
</dbReference>
<dbReference type="PANTHER" id="PTHR23505:SF79">
    <property type="entry name" value="PROTEIN SPINSTER"/>
    <property type="match status" value="1"/>
</dbReference>
<keyword evidence="3 6" id="KW-0812">Transmembrane</keyword>
<keyword evidence="9" id="KW-1185">Reference proteome</keyword>
<dbReference type="InterPro" id="IPR011701">
    <property type="entry name" value="MFS"/>
</dbReference>
<gene>
    <name evidence="8" type="ORF">EI42_00968</name>
</gene>
<feature type="transmembrane region" description="Helical" evidence="6">
    <location>
        <begin position="378"/>
        <end position="402"/>
    </location>
</feature>
<organism evidence="8 9">
    <name type="scientific">Thermosporothrix hazakensis</name>
    <dbReference type="NCBI Taxonomy" id="644383"/>
    <lineage>
        <taxon>Bacteria</taxon>
        <taxon>Bacillati</taxon>
        <taxon>Chloroflexota</taxon>
        <taxon>Ktedonobacteria</taxon>
        <taxon>Ktedonobacterales</taxon>
        <taxon>Thermosporotrichaceae</taxon>
        <taxon>Thermosporothrix</taxon>
    </lineage>
</organism>
<feature type="transmembrane region" description="Helical" evidence="6">
    <location>
        <begin position="343"/>
        <end position="366"/>
    </location>
</feature>
<dbReference type="InterPro" id="IPR044770">
    <property type="entry name" value="MFS_spinster-like"/>
</dbReference>
<dbReference type="SUPFAM" id="SSF103473">
    <property type="entry name" value="MFS general substrate transporter"/>
    <property type="match status" value="1"/>
</dbReference>
<feature type="transmembrane region" description="Helical" evidence="6">
    <location>
        <begin position="181"/>
        <end position="199"/>
    </location>
</feature>
<feature type="transmembrane region" description="Helical" evidence="6">
    <location>
        <begin position="318"/>
        <end position="337"/>
    </location>
</feature>
<keyword evidence="5 6" id="KW-0472">Membrane</keyword>
<dbReference type="InterPro" id="IPR036259">
    <property type="entry name" value="MFS_trans_sf"/>
</dbReference>
<feature type="transmembrane region" description="Helical" evidence="6">
    <location>
        <begin position="422"/>
        <end position="443"/>
    </location>
</feature>
<feature type="transmembrane region" description="Helical" evidence="6">
    <location>
        <begin position="245"/>
        <end position="266"/>
    </location>
</feature>
<dbReference type="CDD" id="cd17328">
    <property type="entry name" value="MFS_spinster_like"/>
    <property type="match status" value="1"/>
</dbReference>
<comment type="caution">
    <text evidence="8">The sequence shown here is derived from an EMBL/GenBank/DDBJ whole genome shotgun (WGS) entry which is preliminary data.</text>
</comment>
<dbReference type="PROSITE" id="PS50850">
    <property type="entry name" value="MFS"/>
    <property type="match status" value="1"/>
</dbReference>
<dbReference type="GO" id="GO:0022857">
    <property type="term" value="F:transmembrane transporter activity"/>
    <property type="evidence" value="ECO:0007669"/>
    <property type="project" value="InterPro"/>
</dbReference>
<keyword evidence="2" id="KW-0813">Transport</keyword>
<sequence length="468" mass="50697">MEDTAPVPRKGEGRRPLVASASYVFWVMFCISFLNYLDRYVLSGAGNVMAKELKFDLGQLGLIGSAFLIVYTLCSMPLGMLGDRLKRKNVVATCVAIWSCATALTALANNFLSLFLFRMLLGVGEAGYFPAGTALLSDYFSRSRRSRIMSFWSIGQYVGVLGGYALGGYLATLYFGSWRLAFLLTGIPGLLLALLIWLAREPRRNQADEEEQQQRGAVSEPVELTNAPRGTILQQCLSLLKIKTMITLTVMQIFAYFVLGIAAYYLPVFLQQKDTFDLSSDRAGLYSGGVIVIASLIGTLTGGYLSDLLNRRHPGARVLVCGLGFLLCAPVFATAILTRDMTLFTLFFVLTAILLTLYTGPSTAAIQDVVPSYLRSSAVAVSMLVAHLLGDAFAPPLVGMLATSFDPTHGTHFQANMAGNELALAFLYTCVPALVLAGLVGIFGARWMKDDVAAAEQADREARIVPAS</sequence>
<feature type="transmembrane region" description="Helical" evidence="6">
    <location>
        <begin position="90"/>
        <end position="109"/>
    </location>
</feature>
<evidence type="ECO:0000313" key="9">
    <source>
        <dbReference type="Proteomes" id="UP000248806"/>
    </source>
</evidence>
<accession>A0A326UFV5</accession>
<proteinExistence type="predicted"/>
<evidence type="ECO:0000256" key="2">
    <source>
        <dbReference type="ARBA" id="ARBA00022448"/>
    </source>
</evidence>
<evidence type="ECO:0000259" key="7">
    <source>
        <dbReference type="PROSITE" id="PS50850"/>
    </source>
</evidence>
<dbReference type="GO" id="GO:0005886">
    <property type="term" value="C:plasma membrane"/>
    <property type="evidence" value="ECO:0007669"/>
    <property type="project" value="UniProtKB-SubCell"/>
</dbReference>
<dbReference type="InterPro" id="IPR020846">
    <property type="entry name" value="MFS_dom"/>
</dbReference>
<feature type="transmembrane region" description="Helical" evidence="6">
    <location>
        <begin position="17"/>
        <end position="37"/>
    </location>
</feature>
<feature type="transmembrane region" description="Helical" evidence="6">
    <location>
        <begin position="115"/>
        <end position="136"/>
    </location>
</feature>
<dbReference type="AlphaFoldDB" id="A0A326UFV5"/>
<feature type="transmembrane region" description="Helical" evidence="6">
    <location>
        <begin position="286"/>
        <end position="306"/>
    </location>
</feature>
<evidence type="ECO:0000256" key="3">
    <source>
        <dbReference type="ARBA" id="ARBA00022692"/>
    </source>
</evidence>
<evidence type="ECO:0000256" key="4">
    <source>
        <dbReference type="ARBA" id="ARBA00022989"/>
    </source>
</evidence>
<feature type="transmembrane region" description="Helical" evidence="6">
    <location>
        <begin position="57"/>
        <end position="78"/>
    </location>
</feature>
<evidence type="ECO:0000256" key="6">
    <source>
        <dbReference type="SAM" id="Phobius"/>
    </source>
</evidence>
<dbReference type="Gene3D" id="1.20.1250.20">
    <property type="entry name" value="MFS general substrate transporter like domains"/>
    <property type="match status" value="2"/>
</dbReference>
<name>A0A326UFV5_THEHA</name>
<evidence type="ECO:0000256" key="5">
    <source>
        <dbReference type="ARBA" id="ARBA00023136"/>
    </source>
</evidence>
<comment type="subcellular location">
    <subcellularLocation>
        <location evidence="1">Cell membrane</location>
        <topology evidence="1">Multi-pass membrane protein</topology>
    </subcellularLocation>
</comment>
<evidence type="ECO:0000313" key="8">
    <source>
        <dbReference type="EMBL" id="PZW36785.1"/>
    </source>
</evidence>
<reference evidence="8 9" key="1">
    <citation type="submission" date="2018-06" db="EMBL/GenBank/DDBJ databases">
        <title>Genomic Encyclopedia of Archaeal and Bacterial Type Strains, Phase II (KMG-II): from individual species to whole genera.</title>
        <authorList>
            <person name="Goeker M."/>
        </authorList>
    </citation>
    <scope>NUCLEOTIDE SEQUENCE [LARGE SCALE GENOMIC DNA]</scope>
    <source>
        <strain evidence="8 9">ATCC BAA-1881</strain>
    </source>
</reference>
<dbReference type="PANTHER" id="PTHR23505">
    <property type="entry name" value="SPINSTER"/>
    <property type="match status" value="1"/>
</dbReference>
<evidence type="ECO:0000256" key="1">
    <source>
        <dbReference type="ARBA" id="ARBA00004651"/>
    </source>
</evidence>
<protein>
    <submittedName>
        <fullName evidence="8">Sugar phosphate permease</fullName>
    </submittedName>
</protein>
<feature type="domain" description="Major facilitator superfamily (MFS) profile" evidence="7">
    <location>
        <begin position="24"/>
        <end position="448"/>
    </location>
</feature>
<dbReference type="Proteomes" id="UP000248806">
    <property type="component" value="Unassembled WGS sequence"/>
</dbReference>
<feature type="transmembrane region" description="Helical" evidence="6">
    <location>
        <begin position="157"/>
        <end position="175"/>
    </location>
</feature>
<keyword evidence="4 6" id="KW-1133">Transmembrane helix</keyword>